<feature type="transmembrane region" description="Helical" evidence="6">
    <location>
        <begin position="93"/>
        <end position="113"/>
    </location>
</feature>
<evidence type="ECO:0000256" key="5">
    <source>
        <dbReference type="ARBA" id="ARBA00038359"/>
    </source>
</evidence>
<evidence type="ECO:0000256" key="3">
    <source>
        <dbReference type="ARBA" id="ARBA00022989"/>
    </source>
</evidence>
<dbReference type="AlphaFoldDB" id="A0A9W9EUE0"/>
<evidence type="ECO:0000313" key="9">
    <source>
        <dbReference type="Proteomes" id="UP001149165"/>
    </source>
</evidence>
<feature type="transmembrane region" description="Helical" evidence="6">
    <location>
        <begin position="19"/>
        <end position="40"/>
    </location>
</feature>
<keyword evidence="3 6" id="KW-1133">Transmembrane helix</keyword>
<comment type="similarity">
    <text evidence="5">Belongs to the SAT4 family.</text>
</comment>
<proteinExistence type="inferred from homology"/>
<gene>
    <name evidence="8" type="ORF">N7456_011828</name>
</gene>
<reference evidence="8" key="1">
    <citation type="submission" date="2022-11" db="EMBL/GenBank/DDBJ databases">
        <authorList>
            <person name="Petersen C."/>
        </authorList>
    </citation>
    <scope>NUCLEOTIDE SEQUENCE</scope>
    <source>
        <strain evidence="8">IBT 30069</strain>
    </source>
</reference>
<comment type="subcellular location">
    <subcellularLocation>
        <location evidence="1">Membrane</location>
        <topology evidence="1">Multi-pass membrane protein</topology>
    </subcellularLocation>
</comment>
<comment type="caution">
    <text evidence="8">The sequence shown here is derived from an EMBL/GenBank/DDBJ whole genome shotgun (WGS) entry which is preliminary data.</text>
</comment>
<keyword evidence="4 6" id="KW-0472">Membrane</keyword>
<protein>
    <recommendedName>
        <fullName evidence="7">Rhodopsin domain-containing protein</fullName>
    </recommendedName>
</protein>
<dbReference type="PANTHER" id="PTHR33048:SF47">
    <property type="entry name" value="INTEGRAL MEMBRANE PROTEIN-RELATED"/>
    <property type="match status" value="1"/>
</dbReference>
<sequence>MGGSDWQEAQHPSTSGSGLIAACIILSVIQILFVAARFYTRYMQNAKCGADDYVMLVALGFVVLEILDFPFTVTPAKISLLLFYMRIFDTRKFRILACSIGVLVLGLGVTVFFETIFQCTPIQHGWSSDVPGTCINQTTFYRAVSPVNVATGLMIMALPIPFIWKLHAPKSQKIALTCVFLLSGLGTVVSILRMAIYFTSIRSQLNDVTWFSIKLGILTVVESAIIIIATCLVSIWPLVTRCIPQSLLSRLPCCVKRNHHIYRHQQWYMHSVREQPKTSKDQLAPSIPESLLEGSWSSRPSSLAELEDQRLFGNDVDLRHHPLVSYEVHITAGDVKV</sequence>
<evidence type="ECO:0000256" key="6">
    <source>
        <dbReference type="SAM" id="Phobius"/>
    </source>
</evidence>
<organism evidence="8 9">
    <name type="scientific">Penicillium angulare</name>
    <dbReference type="NCBI Taxonomy" id="116970"/>
    <lineage>
        <taxon>Eukaryota</taxon>
        <taxon>Fungi</taxon>
        <taxon>Dikarya</taxon>
        <taxon>Ascomycota</taxon>
        <taxon>Pezizomycotina</taxon>
        <taxon>Eurotiomycetes</taxon>
        <taxon>Eurotiomycetidae</taxon>
        <taxon>Eurotiales</taxon>
        <taxon>Aspergillaceae</taxon>
        <taxon>Penicillium</taxon>
    </lineage>
</organism>
<evidence type="ECO:0000256" key="4">
    <source>
        <dbReference type="ARBA" id="ARBA00023136"/>
    </source>
</evidence>
<evidence type="ECO:0000256" key="1">
    <source>
        <dbReference type="ARBA" id="ARBA00004141"/>
    </source>
</evidence>
<keyword evidence="9" id="KW-1185">Reference proteome</keyword>
<keyword evidence="2 6" id="KW-0812">Transmembrane</keyword>
<feature type="domain" description="Rhodopsin" evidence="7">
    <location>
        <begin position="71"/>
        <end position="240"/>
    </location>
</feature>
<dbReference type="GO" id="GO:0016020">
    <property type="term" value="C:membrane"/>
    <property type="evidence" value="ECO:0007669"/>
    <property type="project" value="UniProtKB-SubCell"/>
</dbReference>
<evidence type="ECO:0000259" key="7">
    <source>
        <dbReference type="Pfam" id="PF20684"/>
    </source>
</evidence>
<dbReference type="EMBL" id="JAPQKH010000007">
    <property type="protein sequence ID" value="KAJ5088212.1"/>
    <property type="molecule type" value="Genomic_DNA"/>
</dbReference>
<name>A0A9W9EUE0_9EURO</name>
<dbReference type="InterPro" id="IPR052337">
    <property type="entry name" value="SAT4-like"/>
</dbReference>
<dbReference type="OrthoDB" id="5417844at2759"/>
<dbReference type="Proteomes" id="UP001149165">
    <property type="component" value="Unassembled WGS sequence"/>
</dbReference>
<reference evidence="8" key="2">
    <citation type="journal article" date="2023" name="IMA Fungus">
        <title>Comparative genomic study of the Penicillium genus elucidates a diverse pangenome and 15 lateral gene transfer events.</title>
        <authorList>
            <person name="Petersen C."/>
            <person name="Sorensen T."/>
            <person name="Nielsen M.R."/>
            <person name="Sondergaard T.E."/>
            <person name="Sorensen J.L."/>
            <person name="Fitzpatrick D.A."/>
            <person name="Frisvad J.C."/>
            <person name="Nielsen K.L."/>
        </authorList>
    </citation>
    <scope>NUCLEOTIDE SEQUENCE</scope>
    <source>
        <strain evidence="8">IBT 30069</strain>
    </source>
</reference>
<dbReference type="Pfam" id="PF20684">
    <property type="entry name" value="Fung_rhodopsin"/>
    <property type="match status" value="1"/>
</dbReference>
<dbReference type="InterPro" id="IPR049326">
    <property type="entry name" value="Rhodopsin_dom_fungi"/>
</dbReference>
<evidence type="ECO:0000256" key="2">
    <source>
        <dbReference type="ARBA" id="ARBA00022692"/>
    </source>
</evidence>
<feature type="transmembrane region" description="Helical" evidence="6">
    <location>
        <begin position="174"/>
        <end position="196"/>
    </location>
</feature>
<dbReference type="PANTHER" id="PTHR33048">
    <property type="entry name" value="PTH11-LIKE INTEGRAL MEMBRANE PROTEIN (AFU_ORTHOLOGUE AFUA_5G11245)"/>
    <property type="match status" value="1"/>
</dbReference>
<feature type="transmembrane region" description="Helical" evidence="6">
    <location>
        <begin position="52"/>
        <end position="73"/>
    </location>
</feature>
<feature type="transmembrane region" description="Helical" evidence="6">
    <location>
        <begin position="217"/>
        <end position="239"/>
    </location>
</feature>
<accession>A0A9W9EUE0</accession>
<evidence type="ECO:0000313" key="8">
    <source>
        <dbReference type="EMBL" id="KAJ5088212.1"/>
    </source>
</evidence>
<feature type="transmembrane region" description="Helical" evidence="6">
    <location>
        <begin position="147"/>
        <end position="168"/>
    </location>
</feature>